<keyword evidence="3" id="KW-1003">Cell membrane</keyword>
<feature type="transmembrane region" description="Helical" evidence="7">
    <location>
        <begin position="12"/>
        <end position="30"/>
    </location>
</feature>
<evidence type="ECO:0000256" key="6">
    <source>
        <dbReference type="ARBA" id="ARBA00023136"/>
    </source>
</evidence>
<dbReference type="InterPro" id="IPR000515">
    <property type="entry name" value="MetI-like"/>
</dbReference>
<dbReference type="PANTHER" id="PTHR43163:SF6">
    <property type="entry name" value="DIPEPTIDE TRANSPORT SYSTEM PERMEASE PROTEIN DPPB-RELATED"/>
    <property type="match status" value="1"/>
</dbReference>
<sequence length="323" mass="35394">MFKYMIKRIMSLIPVVIIISIMLFSLVKMMPGDPVIGMINPAIKDPEQYQRAYDEAAERIGHNKPLPEQYVRWVKNTLSGDLGISTSKNKPVKEVIATPLKNTVFLNIISTTIAFVISIIVGIKSAVNRGGKFDKFWQVFSLVGMSMPTLLISILLIYFFAIKLSISPTGGMPLAGTTGIAYVGQWFRYAALPIITLTIGSFASTIRYVRNAMIEVLNSDYIRTARAKGLSGKVIVYSHAFRNALIPVVTVLAGSIAGIFGGAAITEQIFSWNGIGNVLIQGVGSRDLMLVLAMNMFYAILSLVSNIVMDIGYAMVDPRVKLD</sequence>
<dbReference type="AlphaFoldDB" id="A0A3Q8S810"/>
<feature type="transmembrane region" description="Helical" evidence="7">
    <location>
        <begin position="104"/>
        <end position="127"/>
    </location>
</feature>
<feature type="domain" description="ABC transmembrane type-1" evidence="8">
    <location>
        <begin position="100"/>
        <end position="309"/>
    </location>
</feature>
<protein>
    <submittedName>
        <fullName evidence="9">ABC transporter permease</fullName>
    </submittedName>
</protein>
<dbReference type="CDD" id="cd06261">
    <property type="entry name" value="TM_PBP2"/>
    <property type="match status" value="1"/>
</dbReference>
<keyword evidence="2 7" id="KW-0813">Transport</keyword>
<feature type="transmembrane region" description="Helical" evidence="7">
    <location>
        <begin position="296"/>
        <end position="316"/>
    </location>
</feature>
<evidence type="ECO:0000256" key="7">
    <source>
        <dbReference type="RuleBase" id="RU363032"/>
    </source>
</evidence>
<evidence type="ECO:0000259" key="8">
    <source>
        <dbReference type="PROSITE" id="PS50928"/>
    </source>
</evidence>
<evidence type="ECO:0000256" key="3">
    <source>
        <dbReference type="ARBA" id="ARBA00022475"/>
    </source>
</evidence>
<feature type="transmembrane region" description="Helical" evidence="7">
    <location>
        <begin position="186"/>
        <end position="209"/>
    </location>
</feature>
<dbReference type="SUPFAM" id="SSF161098">
    <property type="entry name" value="MetI-like"/>
    <property type="match status" value="1"/>
</dbReference>
<dbReference type="KEGG" id="eri:EEI45_07710"/>
<feature type="transmembrane region" description="Helical" evidence="7">
    <location>
        <begin position="244"/>
        <end position="265"/>
    </location>
</feature>
<dbReference type="InterPro" id="IPR045621">
    <property type="entry name" value="BPD_transp_1_N"/>
</dbReference>
<evidence type="ECO:0000313" key="10">
    <source>
        <dbReference type="Proteomes" id="UP000278804"/>
    </source>
</evidence>
<accession>A0A3Q8S810</accession>
<keyword evidence="6 7" id="KW-0472">Membrane</keyword>
<dbReference type="PANTHER" id="PTHR43163">
    <property type="entry name" value="DIPEPTIDE TRANSPORT SYSTEM PERMEASE PROTEIN DPPB-RELATED"/>
    <property type="match status" value="1"/>
</dbReference>
<evidence type="ECO:0000256" key="5">
    <source>
        <dbReference type="ARBA" id="ARBA00022989"/>
    </source>
</evidence>
<dbReference type="PROSITE" id="PS50928">
    <property type="entry name" value="ABC_TM1"/>
    <property type="match status" value="1"/>
</dbReference>
<dbReference type="GO" id="GO:0005886">
    <property type="term" value="C:plasma membrane"/>
    <property type="evidence" value="ECO:0007669"/>
    <property type="project" value="UniProtKB-SubCell"/>
</dbReference>
<keyword evidence="10" id="KW-1185">Reference proteome</keyword>
<proteinExistence type="inferred from homology"/>
<dbReference type="Pfam" id="PF00528">
    <property type="entry name" value="BPD_transp_1"/>
    <property type="match status" value="1"/>
</dbReference>
<evidence type="ECO:0000313" key="9">
    <source>
        <dbReference type="EMBL" id="AZK44626.1"/>
    </source>
</evidence>
<organism evidence="9 10">
    <name type="scientific">Erysipelothrix piscisicarius</name>
    <dbReference type="NCBI Taxonomy" id="2485784"/>
    <lineage>
        <taxon>Bacteria</taxon>
        <taxon>Bacillati</taxon>
        <taxon>Bacillota</taxon>
        <taxon>Erysipelotrichia</taxon>
        <taxon>Erysipelotrichales</taxon>
        <taxon>Erysipelotrichaceae</taxon>
        <taxon>Erysipelothrix</taxon>
    </lineage>
</organism>
<dbReference type="RefSeq" id="WP_125164784.1">
    <property type="nucleotide sequence ID" value="NZ_CP034234.1"/>
</dbReference>
<evidence type="ECO:0000256" key="2">
    <source>
        <dbReference type="ARBA" id="ARBA00022448"/>
    </source>
</evidence>
<dbReference type="Gene3D" id="1.10.3720.10">
    <property type="entry name" value="MetI-like"/>
    <property type="match status" value="1"/>
</dbReference>
<reference evidence="9 10" key="1">
    <citation type="journal article" date="2020" name="Int. J. Syst. Evol. Microbiol.">
        <title>Description of Erysipelothrix piscisicarius sp. nov., an emergent fish pathogen, and assessment of virulence using a tiger barb (Puntigrus tetrazona) infection model.</title>
        <authorList>
            <person name="Pomaranski E.K."/>
            <person name="Griffin M.J."/>
            <person name="Camus A.C."/>
            <person name="Armwood A.R."/>
            <person name="Shelley J."/>
            <person name="Waldbieser G.C."/>
            <person name="LaFrentz B.R."/>
            <person name="Garcia J.C."/>
            <person name="Yanong R."/>
            <person name="Soto E."/>
        </authorList>
    </citation>
    <scope>NUCLEOTIDE SEQUENCE [LARGE SCALE GENOMIC DNA]</scope>
    <source>
        <strain evidence="9 10">15TAL0474</strain>
    </source>
</reference>
<comment type="subcellular location">
    <subcellularLocation>
        <location evidence="1 7">Cell membrane</location>
        <topology evidence="1 7">Multi-pass membrane protein</topology>
    </subcellularLocation>
</comment>
<keyword evidence="5 7" id="KW-1133">Transmembrane helix</keyword>
<dbReference type="InterPro" id="IPR035906">
    <property type="entry name" value="MetI-like_sf"/>
</dbReference>
<name>A0A3Q8S810_9FIRM</name>
<dbReference type="Pfam" id="PF19300">
    <property type="entry name" value="BPD_transp_1_N"/>
    <property type="match status" value="1"/>
</dbReference>
<dbReference type="Proteomes" id="UP000278804">
    <property type="component" value="Chromosome"/>
</dbReference>
<comment type="similarity">
    <text evidence="7">Belongs to the binding-protein-dependent transport system permease family.</text>
</comment>
<evidence type="ECO:0000256" key="4">
    <source>
        <dbReference type="ARBA" id="ARBA00022692"/>
    </source>
</evidence>
<evidence type="ECO:0000256" key="1">
    <source>
        <dbReference type="ARBA" id="ARBA00004651"/>
    </source>
</evidence>
<dbReference type="EMBL" id="CP034234">
    <property type="protein sequence ID" value="AZK44626.1"/>
    <property type="molecule type" value="Genomic_DNA"/>
</dbReference>
<gene>
    <name evidence="9" type="ORF">EEI45_07710</name>
</gene>
<dbReference type="GO" id="GO:0055085">
    <property type="term" value="P:transmembrane transport"/>
    <property type="evidence" value="ECO:0007669"/>
    <property type="project" value="InterPro"/>
</dbReference>
<feature type="transmembrane region" description="Helical" evidence="7">
    <location>
        <begin position="139"/>
        <end position="166"/>
    </location>
</feature>
<keyword evidence="4 7" id="KW-0812">Transmembrane</keyword>